<comment type="subcellular location">
    <subcellularLocation>
        <location evidence="9">Cytoplasm</location>
    </subcellularLocation>
</comment>
<dbReference type="PANTHER" id="PTHR10681:SF128">
    <property type="entry name" value="THIOREDOXIN-DEPENDENT PEROXIDE REDUCTASE, MITOCHONDRIAL"/>
    <property type="match status" value="1"/>
</dbReference>
<feature type="active site" description="Cysteine sulfenic acid (-SOH) intermediate" evidence="9">
    <location>
        <position position="63"/>
    </location>
</feature>
<dbReference type="InterPro" id="IPR045020">
    <property type="entry name" value="PRX_1cys"/>
</dbReference>
<evidence type="ECO:0000256" key="5">
    <source>
        <dbReference type="ARBA" id="ARBA00023002"/>
    </source>
</evidence>
<reference evidence="12 13" key="2">
    <citation type="journal article" date="2010" name="J. Bacteriol.">
        <title>Complete genome sequence of Beijerinckia indica subsp. indica.</title>
        <authorList>
            <person name="Tamas I."/>
            <person name="Dedysh S.N."/>
            <person name="Liesack W."/>
            <person name="Stott M.B."/>
            <person name="Alam M."/>
            <person name="Murrell J.C."/>
            <person name="Dunfield P.F."/>
        </authorList>
    </citation>
    <scope>NUCLEOTIDE SEQUENCE [LARGE SCALE GENOMIC DNA]</scope>
    <source>
        <strain evidence="13">ATCC 9039 / DSM 1715 / NCIMB 8712</strain>
    </source>
</reference>
<dbReference type="KEGG" id="bid:Bind_1940"/>
<dbReference type="NCBIfam" id="NF009668">
    <property type="entry name" value="PRK13189.1"/>
    <property type="match status" value="1"/>
</dbReference>
<dbReference type="InterPro" id="IPR019479">
    <property type="entry name" value="Peroxiredoxin_C"/>
</dbReference>
<gene>
    <name evidence="12" type="ordered locus">Bind_1940</name>
</gene>
<dbReference type="CDD" id="cd03016">
    <property type="entry name" value="PRX_1cys"/>
    <property type="match status" value="1"/>
</dbReference>
<dbReference type="HAMAP" id="MF_00401">
    <property type="entry name" value="Peroxiredoxin"/>
    <property type="match status" value="1"/>
</dbReference>
<dbReference type="GO" id="GO:0006979">
    <property type="term" value="P:response to oxidative stress"/>
    <property type="evidence" value="ECO:0007669"/>
    <property type="project" value="TreeGrafter"/>
</dbReference>
<dbReference type="Gene3D" id="3.40.30.10">
    <property type="entry name" value="Glutaredoxin"/>
    <property type="match status" value="1"/>
</dbReference>
<keyword evidence="4 9" id="KW-0049">Antioxidant</keyword>
<name>B2IEG5_BEII9</name>
<organism evidence="12 13">
    <name type="scientific">Beijerinckia indica subsp. indica (strain ATCC 9039 / DSM 1715 / NCIMB 8712)</name>
    <dbReference type="NCBI Taxonomy" id="395963"/>
    <lineage>
        <taxon>Bacteria</taxon>
        <taxon>Pseudomonadati</taxon>
        <taxon>Pseudomonadota</taxon>
        <taxon>Alphaproteobacteria</taxon>
        <taxon>Hyphomicrobiales</taxon>
        <taxon>Beijerinckiaceae</taxon>
        <taxon>Beijerinckia</taxon>
    </lineage>
</organism>
<dbReference type="AlphaFoldDB" id="B2IEG5"/>
<comment type="caution">
    <text evidence="9">Lacks conserved residue(s) required for the propagation of feature annotation.</text>
</comment>
<keyword evidence="6 9" id="KW-0676">Redox-active center</keyword>
<dbReference type="GO" id="GO:0008379">
    <property type="term" value="F:thioredoxin peroxidase activity"/>
    <property type="evidence" value="ECO:0007669"/>
    <property type="project" value="TreeGrafter"/>
</dbReference>
<dbReference type="PROSITE" id="PS51352">
    <property type="entry name" value="THIOREDOXIN_2"/>
    <property type="match status" value="1"/>
</dbReference>
<keyword evidence="5 9" id="KW-0560">Oxidoreductase</keyword>
<evidence type="ECO:0000256" key="3">
    <source>
        <dbReference type="ARBA" id="ARBA00022559"/>
    </source>
</evidence>
<dbReference type="STRING" id="395963.Bind_1940"/>
<feature type="domain" description="Thioredoxin" evidence="11">
    <location>
        <begin position="22"/>
        <end position="177"/>
    </location>
</feature>
<evidence type="ECO:0000256" key="10">
    <source>
        <dbReference type="PIRSR" id="PIRSR000239-1"/>
    </source>
</evidence>
<dbReference type="eggNOG" id="COG0450">
    <property type="taxonomic scope" value="Bacteria"/>
</dbReference>
<evidence type="ECO:0000256" key="4">
    <source>
        <dbReference type="ARBA" id="ARBA00022862"/>
    </source>
</evidence>
<evidence type="ECO:0000259" key="11">
    <source>
        <dbReference type="PROSITE" id="PS51352"/>
    </source>
</evidence>
<dbReference type="GO" id="GO:0045454">
    <property type="term" value="P:cell redox homeostasis"/>
    <property type="evidence" value="ECO:0007669"/>
    <property type="project" value="TreeGrafter"/>
</dbReference>
<dbReference type="InterPro" id="IPR024706">
    <property type="entry name" value="Peroxiredoxin_AhpC-typ"/>
</dbReference>
<comment type="miscellaneous">
    <text evidence="9">The active site is a conserved redox-active cysteine residue, the peroxidatic cysteine (C(P)), which makes the nucleophilic attack on the peroxide substrate. The peroxide oxidizes the C(P)-SH to cysteine sulfenic acid (C(P)-SOH), which then reacts with another cysteine residue, the resolving cysteine (C(R)), to form a disulfide bridge. The disulfide is subsequently reduced by an appropriate electron donor to complete the catalytic cycle. In this 1-Cys peroxiredoxin, no C(R) is present and C(P) instead forms a disulfide with a cysteine from another protein or with a small thiol molecule.</text>
</comment>
<keyword evidence="13" id="KW-1185">Reference proteome</keyword>
<sequence>MSETIREKSLEKPQDRRTAQPLLLGSQAPLFVARTTMGERALAHYRGRWLVLFSHPADFTPVCTSEFIAFAKAYQRFQALDCDLLGLSVDSLFSHIAWVRSIKQRFGVEIPFPVIEDPSMAIASAYGMIHADAADSSTVRASFIIDPDGVIRLILWYPMSIGRSVEEILRVVEALQVSDSAAVSTPEGWHPGDPVIETPPLDVEAIGADNAALDHERDQELGTDWYYRLRKL</sequence>
<dbReference type="EC" id="1.11.1.24" evidence="9"/>
<evidence type="ECO:0000256" key="2">
    <source>
        <dbReference type="ARBA" id="ARBA00022490"/>
    </source>
</evidence>
<dbReference type="InterPro" id="IPR050217">
    <property type="entry name" value="Peroxiredoxin"/>
</dbReference>
<dbReference type="Pfam" id="PF00578">
    <property type="entry name" value="AhpC-TSA"/>
    <property type="match status" value="1"/>
</dbReference>
<evidence type="ECO:0000313" key="13">
    <source>
        <dbReference type="Proteomes" id="UP000001695"/>
    </source>
</evidence>
<reference evidence="13" key="1">
    <citation type="submission" date="2008-03" db="EMBL/GenBank/DDBJ databases">
        <title>Complete sequence of chromosome of Beijerinckia indica subsp. indica ATCC 9039.</title>
        <authorList>
            <consortium name="US DOE Joint Genome Institute"/>
            <person name="Copeland A."/>
            <person name="Lucas S."/>
            <person name="Lapidus A."/>
            <person name="Glavina del Rio T."/>
            <person name="Dalin E."/>
            <person name="Tice H."/>
            <person name="Bruce D."/>
            <person name="Goodwin L."/>
            <person name="Pitluck S."/>
            <person name="LaButti K."/>
            <person name="Schmutz J."/>
            <person name="Larimer F."/>
            <person name="Land M."/>
            <person name="Hauser L."/>
            <person name="Kyrpides N."/>
            <person name="Mikhailova N."/>
            <person name="Dunfield P.F."/>
            <person name="Dedysh S.N."/>
            <person name="Liesack W."/>
            <person name="Saw J.H."/>
            <person name="Alam M."/>
            <person name="Chen Y."/>
            <person name="Murrell J.C."/>
            <person name="Richardson P."/>
        </authorList>
    </citation>
    <scope>NUCLEOTIDE SEQUENCE [LARGE SCALE GENOMIC DNA]</scope>
    <source>
        <strain evidence="13">ATCC 9039 / DSM 1715 / NCIMB 8712</strain>
    </source>
</reference>
<evidence type="ECO:0000256" key="8">
    <source>
        <dbReference type="ARBA" id="ARBA00037420"/>
    </source>
</evidence>
<evidence type="ECO:0000256" key="6">
    <source>
        <dbReference type="ARBA" id="ARBA00023284"/>
    </source>
</evidence>
<dbReference type="GO" id="GO:0042744">
    <property type="term" value="P:hydrogen peroxide catabolic process"/>
    <property type="evidence" value="ECO:0007669"/>
    <property type="project" value="TreeGrafter"/>
</dbReference>
<comment type="similarity">
    <text evidence="1">Belongs to the peroxiredoxin family. AhpC/Prx1 subfamily.</text>
</comment>
<comment type="function">
    <text evidence="8 9">Thiol-specific peroxidase that catalyzes the reduction of hydrogen peroxide and organic hydroperoxides to water and alcohols, respectively. Plays a role in cell protection against oxidative stress by detoxifying peroxides.</text>
</comment>
<keyword evidence="3 9" id="KW-0575">Peroxidase</keyword>
<comment type="similarity">
    <text evidence="7 9">Belongs to the peroxiredoxin family. Prx6 subfamily.</text>
</comment>
<dbReference type="GO" id="GO:0033554">
    <property type="term" value="P:cellular response to stress"/>
    <property type="evidence" value="ECO:0007669"/>
    <property type="project" value="TreeGrafter"/>
</dbReference>
<comment type="subunit">
    <text evidence="9">Homodecamer. Pentamer of dimers that assemble into a ring structure.</text>
</comment>
<feature type="binding site" evidence="9">
    <location>
        <position position="140"/>
    </location>
    <ligand>
        <name>substrate</name>
    </ligand>
</feature>
<dbReference type="SUPFAM" id="SSF52833">
    <property type="entry name" value="Thioredoxin-like"/>
    <property type="match status" value="1"/>
</dbReference>
<dbReference type="GO" id="GO:0005829">
    <property type="term" value="C:cytosol"/>
    <property type="evidence" value="ECO:0007669"/>
    <property type="project" value="TreeGrafter"/>
</dbReference>
<evidence type="ECO:0000256" key="1">
    <source>
        <dbReference type="ARBA" id="ARBA00009796"/>
    </source>
</evidence>
<accession>B2IEG5</accession>
<dbReference type="InterPro" id="IPR013766">
    <property type="entry name" value="Thioredoxin_domain"/>
</dbReference>
<dbReference type="InterPro" id="IPR036249">
    <property type="entry name" value="Thioredoxin-like_sf"/>
</dbReference>
<feature type="active site" description="Cysteine sulfenic acid (-SOH) intermediate; for peroxidase activity" evidence="10">
    <location>
        <position position="63"/>
    </location>
</feature>
<dbReference type="InterPro" id="IPR000866">
    <property type="entry name" value="AhpC/TSA"/>
</dbReference>
<dbReference type="InterPro" id="IPR022915">
    <property type="entry name" value="Peroxiredoxin_TDXH"/>
</dbReference>
<dbReference type="PIRSF" id="PIRSF000239">
    <property type="entry name" value="AHPC"/>
    <property type="match status" value="1"/>
</dbReference>
<evidence type="ECO:0000256" key="9">
    <source>
        <dbReference type="HAMAP-Rule" id="MF_00401"/>
    </source>
</evidence>
<dbReference type="Proteomes" id="UP000001695">
    <property type="component" value="Chromosome"/>
</dbReference>
<dbReference type="Pfam" id="PF10417">
    <property type="entry name" value="1-cysPrx_C"/>
    <property type="match status" value="1"/>
</dbReference>
<dbReference type="PANTHER" id="PTHR10681">
    <property type="entry name" value="THIOREDOXIN PEROXIDASE"/>
    <property type="match status" value="1"/>
</dbReference>
<evidence type="ECO:0000313" key="12">
    <source>
        <dbReference type="EMBL" id="ACB95563.1"/>
    </source>
</evidence>
<comment type="catalytic activity">
    <reaction evidence="9">
        <text>a hydroperoxide + [thioredoxin]-dithiol = an alcohol + [thioredoxin]-disulfide + H2O</text>
        <dbReference type="Rhea" id="RHEA:62620"/>
        <dbReference type="Rhea" id="RHEA-COMP:10698"/>
        <dbReference type="Rhea" id="RHEA-COMP:10700"/>
        <dbReference type="ChEBI" id="CHEBI:15377"/>
        <dbReference type="ChEBI" id="CHEBI:29950"/>
        <dbReference type="ChEBI" id="CHEBI:30879"/>
        <dbReference type="ChEBI" id="CHEBI:35924"/>
        <dbReference type="ChEBI" id="CHEBI:50058"/>
        <dbReference type="EC" id="1.11.1.24"/>
    </reaction>
</comment>
<dbReference type="RefSeq" id="WP_012384920.1">
    <property type="nucleotide sequence ID" value="NC_010581.1"/>
</dbReference>
<dbReference type="HOGENOM" id="CLU_042529_4_4_5"/>
<evidence type="ECO:0000256" key="7">
    <source>
        <dbReference type="ARBA" id="ARBA00025719"/>
    </source>
</evidence>
<proteinExistence type="inferred from homology"/>
<dbReference type="EMBL" id="CP001016">
    <property type="protein sequence ID" value="ACB95563.1"/>
    <property type="molecule type" value="Genomic_DNA"/>
</dbReference>
<protein>
    <recommendedName>
        <fullName evidence="9">Peroxiredoxin</fullName>
        <ecNumber evidence="9">1.11.1.24</ecNumber>
    </recommendedName>
    <alternativeName>
        <fullName evidence="9">Thioredoxin-dependent peroxiredoxin</fullName>
    </alternativeName>
</protein>
<keyword evidence="2 9" id="KW-0963">Cytoplasm</keyword>